<organism evidence="2">
    <name type="scientific">Anguilla anguilla</name>
    <name type="common">European freshwater eel</name>
    <name type="synonym">Muraena anguilla</name>
    <dbReference type="NCBI Taxonomy" id="7936"/>
    <lineage>
        <taxon>Eukaryota</taxon>
        <taxon>Metazoa</taxon>
        <taxon>Chordata</taxon>
        <taxon>Craniata</taxon>
        <taxon>Vertebrata</taxon>
        <taxon>Euteleostomi</taxon>
        <taxon>Actinopterygii</taxon>
        <taxon>Neopterygii</taxon>
        <taxon>Teleostei</taxon>
        <taxon>Anguilliformes</taxon>
        <taxon>Anguillidae</taxon>
        <taxon>Anguilla</taxon>
    </lineage>
</organism>
<protein>
    <submittedName>
        <fullName evidence="2">Uncharacterized protein</fullName>
    </submittedName>
</protein>
<sequence>MTAFDTVSAPGRPSAISFILTSTIEEISSGLNALLSPLYSTSTLGFPPLLTTLKGQCFISDCTTGSSNLLPIKRLASKTVLLGFMATWFLAASPISLSVSVKAT</sequence>
<dbReference type="EMBL" id="GBXM01084504">
    <property type="protein sequence ID" value="JAH24073.1"/>
    <property type="molecule type" value="Transcribed_RNA"/>
</dbReference>
<feature type="transmembrane region" description="Helical" evidence="1">
    <location>
        <begin position="80"/>
        <end position="101"/>
    </location>
</feature>
<dbReference type="AlphaFoldDB" id="A0A0E9R6U8"/>
<accession>A0A0E9R6U8</accession>
<evidence type="ECO:0000313" key="2">
    <source>
        <dbReference type="EMBL" id="JAH24073.1"/>
    </source>
</evidence>
<keyword evidence="1" id="KW-1133">Transmembrane helix</keyword>
<keyword evidence="1" id="KW-0812">Transmembrane</keyword>
<proteinExistence type="predicted"/>
<reference evidence="2" key="2">
    <citation type="journal article" date="2015" name="Fish Shellfish Immunol.">
        <title>Early steps in the European eel (Anguilla anguilla)-Vibrio vulnificus interaction in the gills: Role of the RtxA13 toxin.</title>
        <authorList>
            <person name="Callol A."/>
            <person name="Pajuelo D."/>
            <person name="Ebbesson L."/>
            <person name="Teles M."/>
            <person name="MacKenzie S."/>
            <person name="Amaro C."/>
        </authorList>
    </citation>
    <scope>NUCLEOTIDE SEQUENCE</scope>
</reference>
<evidence type="ECO:0000256" key="1">
    <source>
        <dbReference type="SAM" id="Phobius"/>
    </source>
</evidence>
<reference evidence="2" key="1">
    <citation type="submission" date="2014-11" db="EMBL/GenBank/DDBJ databases">
        <authorList>
            <person name="Amaro Gonzalez C."/>
        </authorList>
    </citation>
    <scope>NUCLEOTIDE SEQUENCE</scope>
</reference>
<keyword evidence="1" id="KW-0472">Membrane</keyword>
<name>A0A0E9R6U8_ANGAN</name>